<sequence length="161" mass="18136">MVAREQGKVMMMADSTEVPEVSWAGMVEWLTGSLVDQPVALIVEIGPNSYVSEDEDEEVVCAQIQVLADGVLMLRRSRVELGHLLLADYSAEHLTLDRWHFDGHFEDCTDGYLFSRDVNLIANTCVAWFRDNWGTRSTSELGCSYRFPDELIPSVDADDVF</sequence>
<accession>I0WCT5</accession>
<reference evidence="1 2" key="1">
    <citation type="journal article" date="2012" name="J. Bacteriol.">
        <title>Draft genome sequence of the nitrophenol-degrading actinomycete Rhodococcus imtechensis RKJ300.</title>
        <authorList>
            <person name="Vikram S."/>
            <person name="Kumar S."/>
            <person name="Subramanian S."/>
            <person name="Raghava G.P."/>
        </authorList>
    </citation>
    <scope>NUCLEOTIDE SEQUENCE [LARGE SCALE GENOMIC DNA]</scope>
    <source>
        <strain evidence="1 2">RKJ300</strain>
    </source>
</reference>
<dbReference type="EMBL" id="AJJH01000164">
    <property type="protein sequence ID" value="EID74201.1"/>
    <property type="molecule type" value="Genomic_DNA"/>
</dbReference>
<proteinExistence type="predicted"/>
<dbReference type="Proteomes" id="UP000006447">
    <property type="component" value="Unassembled WGS sequence"/>
</dbReference>
<evidence type="ECO:0000313" key="1">
    <source>
        <dbReference type="EMBL" id="EID74201.1"/>
    </source>
</evidence>
<name>I0WCT5_RHOOP</name>
<organism evidence="1 2">
    <name type="scientific">Rhodococcus opacus RKJ300 = JCM 13270</name>
    <dbReference type="NCBI Taxonomy" id="1165867"/>
    <lineage>
        <taxon>Bacteria</taxon>
        <taxon>Bacillati</taxon>
        <taxon>Actinomycetota</taxon>
        <taxon>Actinomycetes</taxon>
        <taxon>Mycobacteriales</taxon>
        <taxon>Nocardiaceae</taxon>
        <taxon>Rhodococcus</taxon>
    </lineage>
</organism>
<dbReference type="PATRIC" id="fig|1165867.3.peg.6342"/>
<comment type="caution">
    <text evidence="1">The sequence shown here is derived from an EMBL/GenBank/DDBJ whole genome shotgun (WGS) entry which is preliminary data.</text>
</comment>
<evidence type="ECO:0000313" key="2">
    <source>
        <dbReference type="Proteomes" id="UP000006447"/>
    </source>
</evidence>
<gene>
    <name evidence="1" type="ORF">W59_30979</name>
</gene>
<protein>
    <submittedName>
        <fullName evidence="1">Uncharacterized protein</fullName>
    </submittedName>
</protein>
<dbReference type="AlphaFoldDB" id="I0WCT5"/>